<dbReference type="Proteomes" id="UP001142374">
    <property type="component" value="Unassembled WGS sequence"/>
</dbReference>
<accession>A0A9X2LLH7</accession>
<evidence type="ECO:0000313" key="2">
    <source>
        <dbReference type="EMBL" id="MCQ8773378.1"/>
    </source>
</evidence>
<dbReference type="EMBL" id="JANIID010000029">
    <property type="protein sequence ID" value="MCQ8773378.1"/>
    <property type="molecule type" value="Genomic_DNA"/>
</dbReference>
<dbReference type="RefSeq" id="WP_168092680.1">
    <property type="nucleotide sequence ID" value="NZ_JAATER010000088.1"/>
</dbReference>
<feature type="compositionally biased region" description="Basic and acidic residues" evidence="1">
    <location>
        <begin position="32"/>
        <end position="51"/>
    </location>
</feature>
<name>A0A9X2LLH7_9ACTN</name>
<dbReference type="AlphaFoldDB" id="A0A9X2LLH7"/>
<proteinExistence type="predicted"/>
<sequence length="51" mass="5797">MEQLKGQGERMQHRGESREETARARRPVPGETPERTGEDPDAESHIIRGLD</sequence>
<reference evidence="2" key="1">
    <citation type="submission" date="2022-06" db="EMBL/GenBank/DDBJ databases">
        <title>WGS of actinobacteria.</title>
        <authorList>
            <person name="Thawai C."/>
        </authorList>
    </citation>
    <scope>NUCLEOTIDE SEQUENCE</scope>
    <source>
        <strain evidence="2">AA8</strain>
    </source>
</reference>
<protein>
    <submittedName>
        <fullName evidence="2">Uncharacterized protein</fullName>
    </submittedName>
</protein>
<keyword evidence="3" id="KW-1185">Reference proteome</keyword>
<evidence type="ECO:0000256" key="1">
    <source>
        <dbReference type="SAM" id="MobiDB-lite"/>
    </source>
</evidence>
<gene>
    <name evidence="2" type="ORF">NQU55_27000</name>
</gene>
<organism evidence="2 3">
    <name type="scientific">Streptomyces telluris</name>
    <dbReference type="NCBI Taxonomy" id="2720021"/>
    <lineage>
        <taxon>Bacteria</taxon>
        <taxon>Bacillati</taxon>
        <taxon>Actinomycetota</taxon>
        <taxon>Actinomycetes</taxon>
        <taxon>Kitasatosporales</taxon>
        <taxon>Streptomycetaceae</taxon>
        <taxon>Streptomyces</taxon>
    </lineage>
</organism>
<comment type="caution">
    <text evidence="2">The sequence shown here is derived from an EMBL/GenBank/DDBJ whole genome shotgun (WGS) entry which is preliminary data.</text>
</comment>
<evidence type="ECO:0000313" key="3">
    <source>
        <dbReference type="Proteomes" id="UP001142374"/>
    </source>
</evidence>
<feature type="region of interest" description="Disordered" evidence="1">
    <location>
        <begin position="1"/>
        <end position="51"/>
    </location>
</feature>
<feature type="compositionally biased region" description="Basic and acidic residues" evidence="1">
    <location>
        <begin position="7"/>
        <end position="23"/>
    </location>
</feature>